<reference evidence="2" key="1">
    <citation type="journal article" date="2018" name="Genome Biol.">
        <title>SKESA: strategic k-mer extension for scrupulous assemblies.</title>
        <authorList>
            <person name="Souvorov A."/>
            <person name="Agarwala R."/>
            <person name="Lipman D.J."/>
        </authorList>
    </citation>
    <scope>NUCLEOTIDE SEQUENCE</scope>
    <source>
        <strain evidence="2">CAV1698</strain>
    </source>
</reference>
<dbReference type="AlphaFoldDB" id="A0A9C7QNU3"/>
<evidence type="ECO:0000256" key="1">
    <source>
        <dbReference type="SAM" id="MobiDB-lite"/>
    </source>
</evidence>
<dbReference type="EMBL" id="DACYAJ020000041">
    <property type="protein sequence ID" value="HCD1257906.1"/>
    <property type="molecule type" value="Genomic_DNA"/>
</dbReference>
<reference evidence="2" key="2">
    <citation type="submission" date="2022-05" db="EMBL/GenBank/DDBJ databases">
        <authorList>
            <consortium name="NCBI Pathogen Detection Project"/>
        </authorList>
    </citation>
    <scope>NUCLEOTIDE SEQUENCE</scope>
    <source>
        <strain evidence="2">CAV1698</strain>
    </source>
</reference>
<protein>
    <submittedName>
        <fullName evidence="2">DUF4222 domain-containing protein</fullName>
    </submittedName>
</protein>
<feature type="region of interest" description="Disordered" evidence="1">
    <location>
        <begin position="74"/>
        <end position="104"/>
    </location>
</feature>
<evidence type="ECO:0000313" key="3">
    <source>
        <dbReference type="Proteomes" id="UP000862426"/>
    </source>
</evidence>
<proteinExistence type="predicted"/>
<dbReference type="InterPro" id="IPR025317">
    <property type="entry name" value="DUF4222"/>
</dbReference>
<evidence type="ECO:0000313" key="2">
    <source>
        <dbReference type="EMBL" id="HCD1257906.1"/>
    </source>
</evidence>
<sequence length="104" mass="12031">MFQLIQRGQIYADHHGWPVIIHSVTSQIVRYLRQGRINTASIDRFNNDFEHLDHREAAQIRAELETSEHIKKLRSMRRDRNTQAGTGIAVASTMPRPQAEQRVG</sequence>
<name>A0A9C7QNU3_CITAM</name>
<comment type="caution">
    <text evidence="2">The sequence shown here is derived from an EMBL/GenBank/DDBJ whole genome shotgun (WGS) entry which is preliminary data.</text>
</comment>
<accession>A0A9C7QNU3</accession>
<organism evidence="2 3">
    <name type="scientific">Citrobacter amalonaticus</name>
    <dbReference type="NCBI Taxonomy" id="35703"/>
    <lineage>
        <taxon>Bacteria</taxon>
        <taxon>Pseudomonadati</taxon>
        <taxon>Pseudomonadota</taxon>
        <taxon>Gammaproteobacteria</taxon>
        <taxon>Enterobacterales</taxon>
        <taxon>Enterobacteriaceae</taxon>
        <taxon>Citrobacter</taxon>
    </lineage>
</organism>
<dbReference type="Proteomes" id="UP000862426">
    <property type="component" value="Unassembled WGS sequence"/>
</dbReference>
<gene>
    <name evidence="2" type="ORF">JD854_RS22960</name>
</gene>
<dbReference type="Pfam" id="PF13973">
    <property type="entry name" value="DUF4222"/>
    <property type="match status" value="1"/>
</dbReference>